<sequence length="81" mass="9031">MIDNIQNNWSLFRFIRLAIGLYLLIDGVRTEMWILIAIGIAFTAMPLLNIGCCARGNCAVSPTNENSSYAEEGTYEEVNSK</sequence>
<keyword evidence="1" id="KW-0472">Membrane</keyword>
<gene>
    <name evidence="2" type="ORF">GCM10007383_19710</name>
</gene>
<keyword evidence="1" id="KW-1133">Transmembrane helix</keyword>
<evidence type="ECO:0000256" key="1">
    <source>
        <dbReference type="SAM" id="Phobius"/>
    </source>
</evidence>
<organism evidence="2 3">
    <name type="scientific">Arenibacter certesii</name>
    <dbReference type="NCBI Taxonomy" id="228955"/>
    <lineage>
        <taxon>Bacteria</taxon>
        <taxon>Pseudomonadati</taxon>
        <taxon>Bacteroidota</taxon>
        <taxon>Flavobacteriia</taxon>
        <taxon>Flavobacteriales</taxon>
        <taxon>Flavobacteriaceae</taxon>
        <taxon>Arenibacter</taxon>
    </lineage>
</organism>
<name>A0A918IW13_9FLAO</name>
<feature type="transmembrane region" description="Helical" evidence="1">
    <location>
        <begin position="6"/>
        <end position="25"/>
    </location>
</feature>
<feature type="transmembrane region" description="Helical" evidence="1">
    <location>
        <begin position="32"/>
        <end position="51"/>
    </location>
</feature>
<dbReference type="EMBL" id="BMWP01000011">
    <property type="protein sequence ID" value="GGW34705.1"/>
    <property type="molecule type" value="Genomic_DNA"/>
</dbReference>
<keyword evidence="3" id="KW-1185">Reference proteome</keyword>
<evidence type="ECO:0000313" key="3">
    <source>
        <dbReference type="Proteomes" id="UP000634668"/>
    </source>
</evidence>
<keyword evidence="1" id="KW-0812">Transmembrane</keyword>
<accession>A0A918IW13</accession>
<dbReference type="RefSeq" id="WP_026813078.1">
    <property type="nucleotide sequence ID" value="NZ_BMWP01000011.1"/>
</dbReference>
<evidence type="ECO:0000313" key="2">
    <source>
        <dbReference type="EMBL" id="GGW34705.1"/>
    </source>
</evidence>
<dbReference type="Proteomes" id="UP000634668">
    <property type="component" value="Unassembled WGS sequence"/>
</dbReference>
<reference evidence="2" key="2">
    <citation type="submission" date="2020-09" db="EMBL/GenBank/DDBJ databases">
        <authorList>
            <person name="Sun Q."/>
            <person name="Kim S."/>
        </authorList>
    </citation>
    <scope>NUCLEOTIDE SEQUENCE</scope>
    <source>
        <strain evidence="2">KCTC 12113</strain>
    </source>
</reference>
<comment type="caution">
    <text evidence="2">The sequence shown here is derived from an EMBL/GenBank/DDBJ whole genome shotgun (WGS) entry which is preliminary data.</text>
</comment>
<dbReference type="AlphaFoldDB" id="A0A918IW13"/>
<evidence type="ECO:0008006" key="4">
    <source>
        <dbReference type="Google" id="ProtNLM"/>
    </source>
</evidence>
<reference evidence="2" key="1">
    <citation type="journal article" date="2014" name="Int. J. Syst. Evol. Microbiol.">
        <title>Complete genome sequence of Corynebacterium casei LMG S-19264T (=DSM 44701T), isolated from a smear-ripened cheese.</title>
        <authorList>
            <consortium name="US DOE Joint Genome Institute (JGI-PGF)"/>
            <person name="Walter F."/>
            <person name="Albersmeier A."/>
            <person name="Kalinowski J."/>
            <person name="Ruckert C."/>
        </authorList>
    </citation>
    <scope>NUCLEOTIDE SEQUENCE</scope>
    <source>
        <strain evidence="2">KCTC 12113</strain>
    </source>
</reference>
<proteinExistence type="predicted"/>
<protein>
    <recommendedName>
        <fullName evidence="4">DUF2892 domain-containing protein</fullName>
    </recommendedName>
</protein>